<protein>
    <submittedName>
        <fullName evidence="2">GCN5 family acetyltransferase</fullName>
    </submittedName>
</protein>
<accession>A0A176QAB2</accession>
<sequence>MRDRLVLRQAAPGDDDAIAALTDAAFVAVGEESVERRLLRELAADGDLVPELTLVAEVDAELVGHVACSWGTIGEQPAIGLGPISVRPDLQRRGIGGTLMSAVVATADQRGDAVVVLLGDPAYYGFFGFVPASTLGIASPGPWRDAYFQAKPLRAWRAEMAGAFRYAPAFERIGG</sequence>
<evidence type="ECO:0000313" key="3">
    <source>
        <dbReference type="Proteomes" id="UP000076976"/>
    </source>
</evidence>
<comment type="caution">
    <text evidence="2">The sequence shown here is derived from an EMBL/GenBank/DDBJ whole genome shotgun (WGS) entry which is preliminary data.</text>
</comment>
<reference evidence="2 3" key="1">
    <citation type="submission" date="2016-01" db="EMBL/GenBank/DDBJ databases">
        <title>Janibacter melonis strain CD11_4 genome sequencing and assembly.</title>
        <authorList>
            <person name="Nair G.R."/>
            <person name="Kaur G."/>
            <person name="Chander A.M."/>
            <person name="Mayilraj S."/>
        </authorList>
    </citation>
    <scope>NUCLEOTIDE SEQUENCE [LARGE SCALE GENOMIC DNA]</scope>
    <source>
        <strain evidence="2 3">CD11-4</strain>
    </source>
</reference>
<dbReference type="Gene3D" id="3.40.630.30">
    <property type="match status" value="1"/>
</dbReference>
<dbReference type="CDD" id="cd04301">
    <property type="entry name" value="NAT_SF"/>
    <property type="match status" value="1"/>
</dbReference>
<gene>
    <name evidence="2" type="ORF">AWH69_13765</name>
</gene>
<dbReference type="InterPro" id="IPR016181">
    <property type="entry name" value="Acyl_CoA_acyltransferase"/>
</dbReference>
<dbReference type="Proteomes" id="UP000076976">
    <property type="component" value="Unassembled WGS sequence"/>
</dbReference>
<dbReference type="InterPro" id="IPR000182">
    <property type="entry name" value="GNAT_dom"/>
</dbReference>
<dbReference type="GO" id="GO:0016747">
    <property type="term" value="F:acyltransferase activity, transferring groups other than amino-acyl groups"/>
    <property type="evidence" value="ECO:0007669"/>
    <property type="project" value="InterPro"/>
</dbReference>
<dbReference type="STRING" id="262209.AWH69_13765"/>
<keyword evidence="3" id="KW-1185">Reference proteome</keyword>
<feature type="domain" description="N-acetyltransferase" evidence="1">
    <location>
        <begin position="5"/>
        <end position="154"/>
    </location>
</feature>
<name>A0A176QAB2_9MICO</name>
<proteinExistence type="predicted"/>
<organism evidence="2 3">
    <name type="scientific">Janibacter melonis</name>
    <dbReference type="NCBI Taxonomy" id="262209"/>
    <lineage>
        <taxon>Bacteria</taxon>
        <taxon>Bacillati</taxon>
        <taxon>Actinomycetota</taxon>
        <taxon>Actinomycetes</taxon>
        <taxon>Micrococcales</taxon>
        <taxon>Intrasporangiaceae</taxon>
        <taxon>Janibacter</taxon>
    </lineage>
</organism>
<keyword evidence="2" id="KW-0808">Transferase</keyword>
<evidence type="ECO:0000259" key="1">
    <source>
        <dbReference type="PROSITE" id="PS51186"/>
    </source>
</evidence>
<dbReference type="Pfam" id="PF00583">
    <property type="entry name" value="Acetyltransf_1"/>
    <property type="match status" value="1"/>
</dbReference>
<evidence type="ECO:0000313" key="2">
    <source>
        <dbReference type="EMBL" id="OAB86589.1"/>
    </source>
</evidence>
<dbReference type="AlphaFoldDB" id="A0A176QAB2"/>
<dbReference type="SUPFAM" id="SSF55729">
    <property type="entry name" value="Acyl-CoA N-acyltransferases (Nat)"/>
    <property type="match status" value="1"/>
</dbReference>
<dbReference type="EMBL" id="LQZG01000004">
    <property type="protein sequence ID" value="OAB86589.1"/>
    <property type="molecule type" value="Genomic_DNA"/>
</dbReference>
<dbReference type="PROSITE" id="PS51186">
    <property type="entry name" value="GNAT"/>
    <property type="match status" value="1"/>
</dbReference>